<dbReference type="EC" id="2.7.2.4" evidence="6"/>
<organism evidence="9 10">
    <name type="scientific">Natronorubrum sulfidifaciens JCM 14089</name>
    <dbReference type="NCBI Taxonomy" id="1230460"/>
    <lineage>
        <taxon>Archaea</taxon>
        <taxon>Methanobacteriati</taxon>
        <taxon>Methanobacteriota</taxon>
        <taxon>Stenosarchaea group</taxon>
        <taxon>Halobacteria</taxon>
        <taxon>Halobacteriales</taxon>
        <taxon>Natrialbaceae</taxon>
        <taxon>Natronorubrum</taxon>
    </lineage>
</organism>
<dbReference type="InterPro" id="IPR054352">
    <property type="entry name" value="ACT_Aspartokinase"/>
</dbReference>
<dbReference type="PROSITE" id="PS51671">
    <property type="entry name" value="ACT"/>
    <property type="match status" value="2"/>
</dbReference>
<dbReference type="STRING" id="1230460.C495_07590"/>
<reference evidence="9 10" key="1">
    <citation type="journal article" date="2014" name="PLoS Genet.">
        <title>Phylogenetically driven sequencing of extremely halophilic archaea reveals strategies for static and dynamic osmo-response.</title>
        <authorList>
            <person name="Becker E.A."/>
            <person name="Seitzer P.M."/>
            <person name="Tritt A."/>
            <person name="Larsen D."/>
            <person name="Krusor M."/>
            <person name="Yao A.I."/>
            <person name="Wu D."/>
            <person name="Madern D."/>
            <person name="Eisen J.A."/>
            <person name="Darling A.E."/>
            <person name="Facciotti M.T."/>
        </authorList>
    </citation>
    <scope>NUCLEOTIDE SEQUENCE [LARGE SCALE GENOMIC DNA]</scope>
    <source>
        <strain evidence="9 10">JCM 14089</strain>
    </source>
</reference>
<comment type="caution">
    <text evidence="9">The sequence shown here is derived from an EMBL/GenBank/DDBJ whole genome shotgun (WGS) entry which is preliminary data.</text>
</comment>
<sequence>MRVVAKFGGTSLGSGDRINRAADSIAAAVEDGHEIAVVASAMGSTTDDLLDDITFETDDADRAQIVSMGERTSVRMLKAALSARGIDATFLEPGKDGWPVITDEFGEVDVEETQKRALEVADDLEDTVPVLTGFLAEGVDGSITTLGRGGSDTTAVMMGKYMDADEVVIVTDVEGVMTGDPNVVEGARNVGEISVDELRNLSFRGAEVVAPSALSYKDGGLNVRVVHYQHGDLLSGGTSIEGEFKNLVDLREKPLACLTVAGRAIRNQPGVFHHLSESLSENDINIDAVASGMDTVTFYIDEDEAERAENILHREVIARDELSSVTVDSPIAVVRVTGGELPNQPGIISEIVNPLAEARIHLQDIITSATSVALFVEWDDREDTLELTQDLF</sequence>
<dbReference type="PATRIC" id="fig|1230460.4.peg.1528"/>
<name>L9W9P7_9EURY</name>
<keyword evidence="7" id="KW-0028">Amino-acid biosynthesis</keyword>
<gene>
    <name evidence="9" type="ORF">C495_07590</name>
</gene>
<dbReference type="EMBL" id="AOHX01000031">
    <property type="protein sequence ID" value="ELY46087.1"/>
    <property type="molecule type" value="Genomic_DNA"/>
</dbReference>
<dbReference type="GO" id="GO:0005524">
    <property type="term" value="F:ATP binding"/>
    <property type="evidence" value="ECO:0007669"/>
    <property type="project" value="UniProtKB-KW"/>
</dbReference>
<dbReference type="Pfam" id="PF00696">
    <property type="entry name" value="AA_kinase"/>
    <property type="match status" value="1"/>
</dbReference>
<dbReference type="GO" id="GO:0004072">
    <property type="term" value="F:aspartate kinase activity"/>
    <property type="evidence" value="ECO:0007669"/>
    <property type="project" value="UniProtKB-EC"/>
</dbReference>
<comment type="pathway">
    <text evidence="7">Amino-acid biosynthesis; L-threonine biosynthesis; L-threonine from L-aspartate: step 1/5.</text>
</comment>
<dbReference type="GO" id="GO:0009088">
    <property type="term" value="P:threonine biosynthetic process"/>
    <property type="evidence" value="ECO:0007669"/>
    <property type="project" value="UniProtKB-UniPathway"/>
</dbReference>
<dbReference type="InterPro" id="IPR027795">
    <property type="entry name" value="CASTOR_ACT_dom"/>
</dbReference>
<dbReference type="Pfam" id="PF22468">
    <property type="entry name" value="ACT_9"/>
    <property type="match status" value="1"/>
</dbReference>
<feature type="domain" description="ACT" evidence="8">
    <location>
        <begin position="260"/>
        <end position="330"/>
    </location>
</feature>
<dbReference type="Proteomes" id="UP000011661">
    <property type="component" value="Unassembled WGS sequence"/>
</dbReference>
<dbReference type="eggNOG" id="arCOG00861">
    <property type="taxonomic scope" value="Archaea"/>
</dbReference>
<dbReference type="CDD" id="cd04234">
    <property type="entry name" value="AAK_AK"/>
    <property type="match status" value="1"/>
</dbReference>
<evidence type="ECO:0000256" key="5">
    <source>
        <dbReference type="ARBA" id="ARBA00022840"/>
    </source>
</evidence>
<dbReference type="Pfam" id="PF13840">
    <property type="entry name" value="ACT_7"/>
    <property type="match status" value="1"/>
</dbReference>
<dbReference type="Gene3D" id="3.30.70.260">
    <property type="match status" value="2"/>
</dbReference>
<keyword evidence="2 6" id="KW-0808">Transferase</keyword>
<dbReference type="InterPro" id="IPR018042">
    <property type="entry name" value="Aspartate_kinase_CS"/>
</dbReference>
<comment type="catalytic activity">
    <reaction evidence="6">
        <text>L-aspartate + ATP = 4-phospho-L-aspartate + ADP</text>
        <dbReference type="Rhea" id="RHEA:23776"/>
        <dbReference type="ChEBI" id="CHEBI:29991"/>
        <dbReference type="ChEBI" id="CHEBI:30616"/>
        <dbReference type="ChEBI" id="CHEBI:57535"/>
        <dbReference type="ChEBI" id="CHEBI:456216"/>
        <dbReference type="EC" id="2.7.2.4"/>
    </reaction>
</comment>
<dbReference type="UniPathway" id="UPA00050">
    <property type="reaction ID" value="UER00461"/>
</dbReference>
<dbReference type="GO" id="GO:0005829">
    <property type="term" value="C:cytosol"/>
    <property type="evidence" value="ECO:0007669"/>
    <property type="project" value="TreeGrafter"/>
</dbReference>
<dbReference type="NCBIfam" id="NF005160">
    <property type="entry name" value="PRK06635.2-4"/>
    <property type="match status" value="1"/>
</dbReference>
<evidence type="ECO:0000256" key="3">
    <source>
        <dbReference type="ARBA" id="ARBA00022741"/>
    </source>
</evidence>
<evidence type="ECO:0000256" key="1">
    <source>
        <dbReference type="ARBA" id="ARBA00010122"/>
    </source>
</evidence>
<comment type="similarity">
    <text evidence="1 6">Belongs to the aspartokinase family.</text>
</comment>
<evidence type="ECO:0000256" key="4">
    <source>
        <dbReference type="ARBA" id="ARBA00022777"/>
    </source>
</evidence>
<dbReference type="InterPro" id="IPR045865">
    <property type="entry name" value="ACT-like_dom_sf"/>
</dbReference>
<feature type="domain" description="ACT" evidence="8">
    <location>
        <begin position="336"/>
        <end position="392"/>
    </location>
</feature>
<keyword evidence="5" id="KW-0067">ATP-binding</keyword>
<keyword evidence="3" id="KW-0547">Nucleotide-binding</keyword>
<dbReference type="SUPFAM" id="SSF53633">
    <property type="entry name" value="Carbamate kinase-like"/>
    <property type="match status" value="1"/>
</dbReference>
<dbReference type="Gene3D" id="3.40.1160.10">
    <property type="entry name" value="Acetylglutamate kinase-like"/>
    <property type="match status" value="1"/>
</dbReference>
<dbReference type="InterPro" id="IPR001341">
    <property type="entry name" value="Asp_kinase"/>
</dbReference>
<dbReference type="GO" id="GO:0009089">
    <property type="term" value="P:lysine biosynthetic process via diaminopimelate"/>
    <property type="evidence" value="ECO:0007669"/>
    <property type="project" value="UniProtKB-UniPathway"/>
</dbReference>
<accession>L9W9P7</accession>
<dbReference type="UniPathway" id="UPA00051">
    <property type="reaction ID" value="UER00462"/>
</dbReference>
<dbReference type="InterPro" id="IPR002912">
    <property type="entry name" value="ACT_dom"/>
</dbReference>
<evidence type="ECO:0000313" key="10">
    <source>
        <dbReference type="Proteomes" id="UP000011661"/>
    </source>
</evidence>
<dbReference type="PANTHER" id="PTHR21499">
    <property type="entry name" value="ASPARTATE KINASE"/>
    <property type="match status" value="1"/>
</dbReference>
<comment type="pathway">
    <text evidence="7">Amino-acid biosynthesis; L-lysine biosynthesis via DAP pathway; (S)-tetrahydrodipicolinate from L-aspartate: step 1/4.</text>
</comment>
<dbReference type="RefSeq" id="WP_008161562.1">
    <property type="nucleotide sequence ID" value="NZ_AOHX01000031.1"/>
</dbReference>
<dbReference type="PROSITE" id="PS00324">
    <property type="entry name" value="ASPARTOKINASE"/>
    <property type="match status" value="1"/>
</dbReference>
<dbReference type="GO" id="GO:0009090">
    <property type="term" value="P:homoserine biosynthetic process"/>
    <property type="evidence" value="ECO:0007669"/>
    <property type="project" value="TreeGrafter"/>
</dbReference>
<dbReference type="NCBIfam" id="TIGR00657">
    <property type="entry name" value="asp_kinases"/>
    <property type="match status" value="1"/>
</dbReference>
<evidence type="ECO:0000256" key="2">
    <source>
        <dbReference type="ARBA" id="ARBA00022679"/>
    </source>
</evidence>
<evidence type="ECO:0000313" key="9">
    <source>
        <dbReference type="EMBL" id="ELY46087.1"/>
    </source>
</evidence>
<dbReference type="SUPFAM" id="SSF55021">
    <property type="entry name" value="ACT-like"/>
    <property type="match status" value="2"/>
</dbReference>
<dbReference type="InterPro" id="IPR001048">
    <property type="entry name" value="Asp/Glu/Uridylate_kinase"/>
</dbReference>
<dbReference type="OrthoDB" id="8904at2157"/>
<keyword evidence="10" id="KW-1185">Reference proteome</keyword>
<dbReference type="CDD" id="cd04868">
    <property type="entry name" value="ACT_AK-like"/>
    <property type="match status" value="1"/>
</dbReference>
<dbReference type="InterPro" id="IPR036393">
    <property type="entry name" value="AceGlu_kinase-like_sf"/>
</dbReference>
<evidence type="ECO:0000259" key="8">
    <source>
        <dbReference type="PROSITE" id="PS51671"/>
    </source>
</evidence>
<evidence type="ECO:0000256" key="7">
    <source>
        <dbReference type="RuleBase" id="RU004249"/>
    </source>
</evidence>
<keyword evidence="4 6" id="KW-0418">Kinase</keyword>
<comment type="pathway">
    <text evidence="7">Amino-acid biosynthesis; L-methionine biosynthesis via de novo pathway; L-homoserine from L-aspartate: step 1/3.</text>
</comment>
<protein>
    <recommendedName>
        <fullName evidence="6">Aspartokinase</fullName>
        <ecNumber evidence="6">2.7.2.4</ecNumber>
    </recommendedName>
</protein>
<dbReference type="NCBIfam" id="NF005159">
    <property type="entry name" value="PRK06635.2-3"/>
    <property type="match status" value="1"/>
</dbReference>
<dbReference type="UniPathway" id="UPA00034">
    <property type="reaction ID" value="UER00015"/>
</dbReference>
<evidence type="ECO:0000256" key="6">
    <source>
        <dbReference type="RuleBase" id="RU003448"/>
    </source>
</evidence>
<proteinExistence type="inferred from homology"/>
<dbReference type="PANTHER" id="PTHR21499:SF70">
    <property type="entry name" value="ASPARTOKINASE"/>
    <property type="match status" value="1"/>
</dbReference>
<dbReference type="AlphaFoldDB" id="L9W9P7"/>